<evidence type="ECO:0000313" key="2">
    <source>
        <dbReference type="Proteomes" id="UP000189545"/>
    </source>
</evidence>
<sequence>MLTAGPLLTDITAGGVERHKCYLDGLEIVANAFLPWIMIETDMTYSPTLNISLAEEGYIYLN</sequence>
<keyword evidence="2" id="KW-1185">Reference proteome</keyword>
<dbReference type="EMBL" id="CP014782">
    <property type="protein sequence ID" value="AQS36482.1"/>
    <property type="molecule type" value="Genomic_DNA"/>
</dbReference>
<evidence type="ECO:0000313" key="1">
    <source>
        <dbReference type="EMBL" id="AQS36482.1"/>
    </source>
</evidence>
<accession>A0A1S6HLU9</accession>
<dbReference type="KEGG" id="spsw:Sps_01314"/>
<dbReference type="STRING" id="225848.Sps_01314"/>
<organism evidence="1 2">
    <name type="scientific">Shewanella psychrophila</name>
    <dbReference type="NCBI Taxonomy" id="225848"/>
    <lineage>
        <taxon>Bacteria</taxon>
        <taxon>Pseudomonadati</taxon>
        <taxon>Pseudomonadota</taxon>
        <taxon>Gammaproteobacteria</taxon>
        <taxon>Alteromonadales</taxon>
        <taxon>Shewanellaceae</taxon>
        <taxon>Shewanella</taxon>
    </lineage>
</organism>
<gene>
    <name evidence="1" type="ORF">Sps_01314</name>
</gene>
<dbReference type="Proteomes" id="UP000189545">
    <property type="component" value="Chromosome"/>
</dbReference>
<protein>
    <submittedName>
        <fullName evidence="1">Uncharacterized protein</fullName>
    </submittedName>
</protein>
<proteinExistence type="predicted"/>
<reference evidence="1 2" key="1">
    <citation type="submission" date="2016-03" db="EMBL/GenBank/DDBJ databases">
        <title>Complete genome sequence of Shewanella psychrophila WP2, a deep sea bacterium isolated from west Pacific sediment.</title>
        <authorList>
            <person name="Xu G."/>
            <person name="Jian H."/>
        </authorList>
    </citation>
    <scope>NUCLEOTIDE SEQUENCE [LARGE SCALE GENOMIC DNA]</scope>
    <source>
        <strain evidence="1 2">WP2</strain>
    </source>
</reference>
<name>A0A1S6HLU9_9GAMM</name>
<dbReference type="AlphaFoldDB" id="A0A1S6HLU9"/>